<proteinExistence type="predicted"/>
<keyword evidence="2" id="KW-1185">Reference proteome</keyword>
<reference evidence="1 2" key="1">
    <citation type="submission" date="2022-06" db="EMBL/GenBank/DDBJ databases">
        <title>Isolation of gut microbiota from human fecal samples.</title>
        <authorList>
            <person name="Pamer E.G."/>
            <person name="Barat B."/>
            <person name="Waligurski E."/>
            <person name="Medina S."/>
            <person name="Paddock L."/>
            <person name="Mostad J."/>
        </authorList>
    </citation>
    <scope>NUCLEOTIDE SEQUENCE [LARGE SCALE GENOMIC DNA]</scope>
    <source>
        <strain evidence="1 2">DFI.7.95</strain>
    </source>
</reference>
<evidence type="ECO:0000313" key="2">
    <source>
        <dbReference type="Proteomes" id="UP001524478"/>
    </source>
</evidence>
<comment type="caution">
    <text evidence="1">The sequence shown here is derived from an EMBL/GenBank/DDBJ whole genome shotgun (WGS) entry which is preliminary data.</text>
</comment>
<evidence type="ECO:0000313" key="1">
    <source>
        <dbReference type="EMBL" id="MCQ4924946.1"/>
    </source>
</evidence>
<accession>A0ABT1SER7</accession>
<organism evidence="1 2">
    <name type="scientific">Tissierella carlieri</name>
    <dbReference type="NCBI Taxonomy" id="689904"/>
    <lineage>
        <taxon>Bacteria</taxon>
        <taxon>Bacillati</taxon>
        <taxon>Bacillota</taxon>
        <taxon>Tissierellia</taxon>
        <taxon>Tissierellales</taxon>
        <taxon>Tissierellaceae</taxon>
        <taxon>Tissierella</taxon>
    </lineage>
</organism>
<dbReference type="RefSeq" id="WP_256312537.1">
    <property type="nucleotide sequence ID" value="NZ_JANGAC010000017.1"/>
</dbReference>
<gene>
    <name evidence="1" type="ORF">NE686_17735</name>
</gene>
<sequence>MNIKQYKALKEHELEAFRTEYIYVSPRTLFRKEEFKGLSEGECLSKAISLGWRWDINRGKYYKMN</sequence>
<protein>
    <submittedName>
        <fullName evidence="1">Uncharacterized protein</fullName>
    </submittedName>
</protein>
<dbReference type="EMBL" id="JANGAC010000017">
    <property type="protein sequence ID" value="MCQ4924946.1"/>
    <property type="molecule type" value="Genomic_DNA"/>
</dbReference>
<dbReference type="Proteomes" id="UP001524478">
    <property type="component" value="Unassembled WGS sequence"/>
</dbReference>
<name>A0ABT1SER7_9FIRM</name>